<dbReference type="Proteomes" id="UP001144323">
    <property type="component" value="Unassembled WGS sequence"/>
</dbReference>
<evidence type="ECO:0000256" key="3">
    <source>
        <dbReference type="ARBA" id="ARBA00023125"/>
    </source>
</evidence>
<dbReference type="Pfam" id="PF13411">
    <property type="entry name" value="MerR_1"/>
    <property type="match status" value="1"/>
</dbReference>
<keyword evidence="4" id="KW-0804">Transcription</keyword>
<dbReference type="InterPro" id="IPR047057">
    <property type="entry name" value="MerR_fam"/>
</dbReference>
<keyword evidence="7" id="KW-1185">Reference proteome</keyword>
<keyword evidence="3" id="KW-0238">DNA-binding</keyword>
<evidence type="ECO:0000256" key="4">
    <source>
        <dbReference type="ARBA" id="ARBA00023163"/>
    </source>
</evidence>
<dbReference type="SUPFAM" id="SSF46955">
    <property type="entry name" value="Putative DNA-binding domain"/>
    <property type="match status" value="1"/>
</dbReference>
<dbReference type="Gene3D" id="1.10.1660.10">
    <property type="match status" value="1"/>
</dbReference>
<dbReference type="SMART" id="SM00422">
    <property type="entry name" value="HTH_MERR"/>
    <property type="match status" value="1"/>
</dbReference>
<reference evidence="6" key="1">
    <citation type="journal article" date="2023" name="Int. J. Syst. Evol. Microbiol.">
        <title>Methylocystis iwaonis sp. nov., a type II methane-oxidizing bacterium from surface soil of a rice paddy field in Japan, and emended description of the genus Methylocystis (ex Whittenbury et al. 1970) Bowman et al. 1993.</title>
        <authorList>
            <person name="Kaise H."/>
            <person name="Sawadogo J.B."/>
            <person name="Alam M.S."/>
            <person name="Ueno C."/>
            <person name="Dianou D."/>
            <person name="Shinjo R."/>
            <person name="Asakawa S."/>
        </authorList>
    </citation>
    <scope>NUCLEOTIDE SEQUENCE</scope>
    <source>
        <strain evidence="6">LMG27198</strain>
    </source>
</reference>
<evidence type="ECO:0000259" key="5">
    <source>
        <dbReference type="PROSITE" id="PS50937"/>
    </source>
</evidence>
<accession>A0A9W6GVV6</accession>
<organism evidence="6 7">
    <name type="scientific">Methylocystis echinoides</name>
    <dbReference type="NCBI Taxonomy" id="29468"/>
    <lineage>
        <taxon>Bacteria</taxon>
        <taxon>Pseudomonadati</taxon>
        <taxon>Pseudomonadota</taxon>
        <taxon>Alphaproteobacteria</taxon>
        <taxon>Hyphomicrobiales</taxon>
        <taxon>Methylocystaceae</taxon>
        <taxon>Methylocystis</taxon>
    </lineage>
</organism>
<dbReference type="Gene3D" id="3.40.50.280">
    <property type="entry name" value="Cobalamin-binding domain"/>
    <property type="match status" value="1"/>
</dbReference>
<dbReference type="InterPro" id="IPR009061">
    <property type="entry name" value="DNA-bd_dom_put_sf"/>
</dbReference>
<dbReference type="InterPro" id="IPR000551">
    <property type="entry name" value="MerR-type_HTH_dom"/>
</dbReference>
<dbReference type="InterPro" id="IPR036724">
    <property type="entry name" value="Cobalamin-bd_sf"/>
</dbReference>
<comment type="caution">
    <text evidence="6">The sequence shown here is derived from an EMBL/GenBank/DDBJ whole genome shotgun (WGS) entry which is preliminary data.</text>
</comment>
<dbReference type="GO" id="GO:0031419">
    <property type="term" value="F:cobalamin binding"/>
    <property type="evidence" value="ECO:0007669"/>
    <property type="project" value="InterPro"/>
</dbReference>
<dbReference type="PANTHER" id="PTHR30204">
    <property type="entry name" value="REDOX-CYCLING DRUG-SENSING TRANSCRIPTIONAL ACTIVATOR SOXR"/>
    <property type="match status" value="1"/>
</dbReference>
<proteinExistence type="predicted"/>
<sequence length="293" mass="31781">MYSITTLCRMTGLNASTLRSWERRYGVPVATRTENGRRLYPKAEVDRLSLIAGLVKNGHMIGDVIEKTTDDLEQMAGESRVRAQQASGAYLDRLNTAVSARDYHTLRRELVGALTLLPAIEAIDDVVAPFLRGVGAAWLAGALTIHEEHIITAITKQVLFVAGANAAWPRPRPTLAFTTPAQETHEVGILLGWFLAVNAGLNTVYLGPALPDDEIIGVAAAMEIEIITISLVNCFPENRNVAKLVSLANRLGRGVQLWVGAPENHPIHQLSGEPNIQSFTNFRSFASALAVLG</sequence>
<dbReference type="CDD" id="cd01104">
    <property type="entry name" value="HTH_MlrA-CarA"/>
    <property type="match status" value="1"/>
</dbReference>
<evidence type="ECO:0000313" key="6">
    <source>
        <dbReference type="EMBL" id="GLI93977.1"/>
    </source>
</evidence>
<keyword evidence="1" id="KW-0678">Repressor</keyword>
<evidence type="ECO:0000256" key="2">
    <source>
        <dbReference type="ARBA" id="ARBA00023015"/>
    </source>
</evidence>
<keyword evidence="2" id="KW-0805">Transcription regulation</keyword>
<dbReference type="GO" id="GO:0046872">
    <property type="term" value="F:metal ion binding"/>
    <property type="evidence" value="ECO:0007669"/>
    <property type="project" value="InterPro"/>
</dbReference>
<name>A0A9W6GVV6_9HYPH</name>
<evidence type="ECO:0000313" key="7">
    <source>
        <dbReference type="Proteomes" id="UP001144323"/>
    </source>
</evidence>
<dbReference type="GO" id="GO:0003677">
    <property type="term" value="F:DNA binding"/>
    <property type="evidence" value="ECO:0007669"/>
    <property type="project" value="UniProtKB-KW"/>
</dbReference>
<gene>
    <name evidence="6" type="primary">carH</name>
    <name evidence="6" type="ORF">LMG27198_29690</name>
</gene>
<dbReference type="RefSeq" id="WP_281804005.1">
    <property type="nucleotide sequence ID" value="NZ_BSEC01000001.1"/>
</dbReference>
<dbReference type="Gene3D" id="1.10.1240.10">
    <property type="entry name" value="Methionine synthase domain"/>
    <property type="match status" value="1"/>
</dbReference>
<feature type="domain" description="HTH merR-type" evidence="5">
    <location>
        <begin position="1"/>
        <end position="70"/>
    </location>
</feature>
<evidence type="ECO:0000256" key="1">
    <source>
        <dbReference type="ARBA" id="ARBA00022491"/>
    </source>
</evidence>
<dbReference type="PROSITE" id="PS50937">
    <property type="entry name" value="HTH_MERR_2"/>
    <property type="match status" value="1"/>
</dbReference>
<dbReference type="InterPro" id="IPR003759">
    <property type="entry name" value="Cbl-bd_cap"/>
</dbReference>
<dbReference type="AlphaFoldDB" id="A0A9W6GVV6"/>
<dbReference type="EMBL" id="BSEC01000001">
    <property type="protein sequence ID" value="GLI93977.1"/>
    <property type="molecule type" value="Genomic_DNA"/>
</dbReference>
<dbReference type="InterPro" id="IPR036594">
    <property type="entry name" value="Meth_synthase_dom"/>
</dbReference>
<dbReference type="Pfam" id="PF02607">
    <property type="entry name" value="B12-binding_2"/>
    <property type="match status" value="1"/>
</dbReference>
<dbReference type="PANTHER" id="PTHR30204:SF69">
    <property type="entry name" value="MERR-FAMILY TRANSCRIPTIONAL REGULATOR"/>
    <property type="match status" value="1"/>
</dbReference>
<dbReference type="SUPFAM" id="SSF52242">
    <property type="entry name" value="Cobalamin (vitamin B12)-binding domain"/>
    <property type="match status" value="1"/>
</dbReference>
<dbReference type="GO" id="GO:0003700">
    <property type="term" value="F:DNA-binding transcription factor activity"/>
    <property type="evidence" value="ECO:0007669"/>
    <property type="project" value="InterPro"/>
</dbReference>
<protein>
    <submittedName>
        <fullName evidence="6">HTH-type transcriptional repressor CarH</fullName>
    </submittedName>
</protein>